<dbReference type="EMBL" id="JAJCJK010000177">
    <property type="protein sequence ID" value="MCB6939979.1"/>
    <property type="molecule type" value="Genomic_DNA"/>
</dbReference>
<sequence>MNKKLHLKHRLFNQKLAEPIVNTETGEIVAEEGTVLDRRKLDEIMDVLESNANIEVDELDDSIVNEPV</sequence>
<protein>
    <submittedName>
        <fullName evidence="1">Uncharacterized protein</fullName>
    </submittedName>
</protein>
<feature type="non-terminal residue" evidence="1">
    <location>
        <position position="68"/>
    </location>
</feature>
<evidence type="ECO:0000313" key="1">
    <source>
        <dbReference type="EMBL" id="MCB6939979.1"/>
    </source>
</evidence>
<organism evidence="1 2">
    <name type="scientific">Agathobacter rectalis</name>
    <dbReference type="NCBI Taxonomy" id="39491"/>
    <lineage>
        <taxon>Bacteria</taxon>
        <taxon>Bacillati</taxon>
        <taxon>Bacillota</taxon>
        <taxon>Clostridia</taxon>
        <taxon>Lachnospirales</taxon>
        <taxon>Lachnospiraceae</taxon>
        <taxon>Agathobacter</taxon>
    </lineage>
</organism>
<proteinExistence type="predicted"/>
<accession>A0AAW4UIE8</accession>
<comment type="caution">
    <text evidence="1">The sequence shown here is derived from an EMBL/GenBank/DDBJ whole genome shotgun (WGS) entry which is preliminary data.</text>
</comment>
<dbReference type="Proteomes" id="UP001197684">
    <property type="component" value="Unassembled WGS sequence"/>
</dbReference>
<name>A0AAW4UIE8_9FIRM</name>
<gene>
    <name evidence="1" type="ORF">LIZ56_16525</name>
</gene>
<evidence type="ECO:0000313" key="2">
    <source>
        <dbReference type="Proteomes" id="UP001197684"/>
    </source>
</evidence>
<reference evidence="1" key="1">
    <citation type="submission" date="2021-10" db="EMBL/GenBank/DDBJ databases">
        <title>Collection of gut derived symbiotic bacterial strains cultured from healthy donors.</title>
        <authorList>
            <person name="Lin H."/>
            <person name="Littmann E."/>
            <person name="Kohout C."/>
            <person name="Pamer E.G."/>
        </authorList>
    </citation>
    <scope>NUCLEOTIDE SEQUENCE</scope>
    <source>
        <strain evidence="1">DFI.9.42</strain>
    </source>
</reference>
<dbReference type="AlphaFoldDB" id="A0AAW4UIE8"/>